<protein>
    <submittedName>
        <fullName evidence="1">Uncharacterized protein</fullName>
    </submittedName>
</protein>
<evidence type="ECO:0000313" key="1">
    <source>
        <dbReference type="EMBL" id="GJS82574.1"/>
    </source>
</evidence>
<keyword evidence="2" id="KW-1185">Reference proteome</keyword>
<proteinExistence type="predicted"/>
<evidence type="ECO:0000313" key="2">
    <source>
        <dbReference type="Proteomes" id="UP001151760"/>
    </source>
</evidence>
<gene>
    <name evidence="1" type="ORF">Tco_0749115</name>
</gene>
<accession>A0ABQ4YXN3</accession>
<reference evidence="1" key="1">
    <citation type="journal article" date="2022" name="Int. J. Mol. Sci.">
        <title>Draft Genome of Tanacetum Coccineum: Genomic Comparison of Closely Related Tanacetum-Family Plants.</title>
        <authorList>
            <person name="Yamashiro T."/>
            <person name="Shiraishi A."/>
            <person name="Nakayama K."/>
            <person name="Satake H."/>
        </authorList>
    </citation>
    <scope>NUCLEOTIDE SEQUENCE</scope>
</reference>
<dbReference type="Proteomes" id="UP001151760">
    <property type="component" value="Unassembled WGS sequence"/>
</dbReference>
<organism evidence="1 2">
    <name type="scientific">Tanacetum coccineum</name>
    <dbReference type="NCBI Taxonomy" id="301880"/>
    <lineage>
        <taxon>Eukaryota</taxon>
        <taxon>Viridiplantae</taxon>
        <taxon>Streptophyta</taxon>
        <taxon>Embryophyta</taxon>
        <taxon>Tracheophyta</taxon>
        <taxon>Spermatophyta</taxon>
        <taxon>Magnoliopsida</taxon>
        <taxon>eudicotyledons</taxon>
        <taxon>Gunneridae</taxon>
        <taxon>Pentapetalae</taxon>
        <taxon>asterids</taxon>
        <taxon>campanulids</taxon>
        <taxon>Asterales</taxon>
        <taxon>Asteraceae</taxon>
        <taxon>Asteroideae</taxon>
        <taxon>Anthemideae</taxon>
        <taxon>Anthemidinae</taxon>
        <taxon>Tanacetum</taxon>
    </lineage>
</organism>
<comment type="caution">
    <text evidence="1">The sequence shown here is derived from an EMBL/GenBank/DDBJ whole genome shotgun (WGS) entry which is preliminary data.</text>
</comment>
<sequence length="177" mass="20333">MENGNPIRTFGDYFRPSHEEYRYTIELPKGNNVVPLRSKTIRLVQNECSFPGLRSEDLNQYIKDFLKIVDSLDHNVEIRERTRLCLFQSPFAIKLAIGLNVFPQNPSPLVEMTLRDFAKLFKAISLPQDVPSTSDRRLIDLENQVQRLMEAYLAPNPPIQVNKIASSCEICSDPHDT</sequence>
<name>A0ABQ4YXN3_9ASTR</name>
<reference evidence="1" key="2">
    <citation type="submission" date="2022-01" db="EMBL/GenBank/DDBJ databases">
        <authorList>
            <person name="Yamashiro T."/>
            <person name="Shiraishi A."/>
            <person name="Satake H."/>
            <person name="Nakayama K."/>
        </authorList>
    </citation>
    <scope>NUCLEOTIDE SEQUENCE</scope>
</reference>
<dbReference type="EMBL" id="BQNB010010834">
    <property type="protein sequence ID" value="GJS82574.1"/>
    <property type="molecule type" value="Genomic_DNA"/>
</dbReference>